<comment type="caution">
    <text evidence="1">The sequence shown here is derived from an EMBL/GenBank/DDBJ whole genome shotgun (WGS) entry which is preliminary data.</text>
</comment>
<gene>
    <name evidence="1" type="ORF">CU097_001307</name>
</gene>
<dbReference type="Proteomes" id="UP000252139">
    <property type="component" value="Unassembled WGS sequence"/>
</dbReference>
<protein>
    <submittedName>
        <fullName evidence="1">Uncharacterized protein</fullName>
    </submittedName>
</protein>
<evidence type="ECO:0000313" key="2">
    <source>
        <dbReference type="Proteomes" id="UP000252139"/>
    </source>
</evidence>
<proteinExistence type="predicted"/>
<evidence type="ECO:0000313" key="1">
    <source>
        <dbReference type="EMBL" id="RCH88518.1"/>
    </source>
</evidence>
<sequence>MVDLWMLFIQTDTAQKLITSASPCPMNFQQFKDMIKNETGHIYLKLIVDVAAEIENKAPCFSIAVYGYNEAKQIALAIMKSGLKGDIKKQNTAIVTKRRKELGL</sequence>
<reference evidence="1 2" key="1">
    <citation type="journal article" date="2018" name="G3 (Bethesda)">
        <title>Phylogenetic and Phylogenomic Definition of Rhizopus Species.</title>
        <authorList>
            <person name="Gryganskyi A.P."/>
            <person name="Golan J."/>
            <person name="Dolatabadi S."/>
            <person name="Mondo S."/>
            <person name="Robb S."/>
            <person name="Idnurm A."/>
            <person name="Muszewska A."/>
            <person name="Steczkiewicz K."/>
            <person name="Masonjones S."/>
            <person name="Liao H.L."/>
            <person name="Gajdeczka M.T."/>
            <person name="Anike F."/>
            <person name="Vuek A."/>
            <person name="Anishchenko I.M."/>
            <person name="Voigt K."/>
            <person name="de Hoog G.S."/>
            <person name="Smith M.E."/>
            <person name="Heitman J."/>
            <person name="Vilgalys R."/>
            <person name="Stajich J.E."/>
        </authorList>
    </citation>
    <scope>NUCLEOTIDE SEQUENCE [LARGE SCALE GENOMIC DNA]</scope>
    <source>
        <strain evidence="1 2">CBS 357.93</strain>
    </source>
</reference>
<dbReference type="AlphaFoldDB" id="A0A367JEZ6"/>
<name>A0A367JEZ6_RHIAZ</name>
<organism evidence="1 2">
    <name type="scientific">Rhizopus azygosporus</name>
    <name type="common">Rhizopus microsporus var. azygosporus</name>
    <dbReference type="NCBI Taxonomy" id="86630"/>
    <lineage>
        <taxon>Eukaryota</taxon>
        <taxon>Fungi</taxon>
        <taxon>Fungi incertae sedis</taxon>
        <taxon>Mucoromycota</taxon>
        <taxon>Mucoromycotina</taxon>
        <taxon>Mucoromycetes</taxon>
        <taxon>Mucorales</taxon>
        <taxon>Mucorineae</taxon>
        <taxon>Rhizopodaceae</taxon>
        <taxon>Rhizopus</taxon>
    </lineage>
</organism>
<accession>A0A367JEZ6</accession>
<keyword evidence="2" id="KW-1185">Reference proteome</keyword>
<dbReference type="EMBL" id="PJQL01001452">
    <property type="protein sequence ID" value="RCH88518.1"/>
    <property type="molecule type" value="Genomic_DNA"/>
</dbReference>